<dbReference type="GeneTree" id="ENSGT00390000016151"/>
<evidence type="ECO:0000256" key="10">
    <source>
        <dbReference type="ARBA" id="ARBA00022660"/>
    </source>
</evidence>
<dbReference type="CDD" id="cd02030">
    <property type="entry name" value="NDUO42"/>
    <property type="match status" value="1"/>
</dbReference>
<name>A0A8C0HUR6_BALMU</name>
<sequence>CRARRPPRFPTLEPVSSPCLSLVFDKPKPSCVQRAPTLRGSSPQEEFVRRYSGKCCHAALELHAALTRVLQTCRLPCLVCSLSRTKNTGVRATFPRSSPTGLSDGVQVHLRRSLVGCAVPIARFVRLFLSSGLKHFPEAGIHYAASTTGDGKPLDIQLSSNCSLEKFYDDPKSNDGNSYRLQSWLYASRLLQYADALEHVLSTGQGVVLERSIYSDFVFLEAMYRQGFIRKQCVDHYNEVKKVTICEYLPPHVVIYVDVPVPEIQSRIQKKGNPHEMKITSAYLQDIENAYKRTFLPEMSEKCEVLQYSAREAQDAEKVIEDIEYLKYEKGPWLDQDDRTFHSLRMRVQNKLEVLNYTTIPVYLPEITVGAHQSDRVFHEFTELPGRRYSPGYNKDVGDKWIWLK</sequence>
<dbReference type="Pfam" id="PF01712">
    <property type="entry name" value="dNK"/>
    <property type="match status" value="1"/>
</dbReference>
<evidence type="ECO:0000256" key="14">
    <source>
        <dbReference type="ARBA" id="ARBA00023128"/>
    </source>
</evidence>
<keyword evidence="12" id="KW-0809">Transit peptide</keyword>
<accession>A0A8C0HUR6</accession>
<evidence type="ECO:0000256" key="5">
    <source>
        <dbReference type="ARBA" id="ARBA00011514"/>
    </source>
</evidence>
<dbReference type="GO" id="GO:0006120">
    <property type="term" value="P:mitochondrial electron transport, NADH to ubiquinone"/>
    <property type="evidence" value="ECO:0007669"/>
    <property type="project" value="Ensembl"/>
</dbReference>
<gene>
    <name evidence="18" type="primary">NDUFA10</name>
</gene>
<keyword evidence="10" id="KW-0679">Respiratory chain</keyword>
<evidence type="ECO:0000256" key="11">
    <source>
        <dbReference type="ARBA" id="ARBA00022827"/>
    </source>
</evidence>
<evidence type="ECO:0000256" key="2">
    <source>
        <dbReference type="ARBA" id="ARBA00003195"/>
    </source>
</evidence>
<dbReference type="GO" id="GO:0045271">
    <property type="term" value="C:respiratory chain complex I"/>
    <property type="evidence" value="ECO:0007669"/>
    <property type="project" value="Ensembl"/>
</dbReference>
<dbReference type="Ensembl" id="ENSBMST00010004573.1">
    <property type="protein sequence ID" value="ENSBMSP00010004158.1"/>
    <property type="gene ID" value="ENSBMSG00010003080.1"/>
</dbReference>
<dbReference type="GO" id="GO:0008137">
    <property type="term" value="F:NADH dehydrogenase (ubiquinone) activity"/>
    <property type="evidence" value="ECO:0007669"/>
    <property type="project" value="Ensembl"/>
</dbReference>
<organism evidence="18">
    <name type="scientific">Balaenoptera musculus</name>
    <name type="common">Blue whale</name>
    <dbReference type="NCBI Taxonomy" id="9771"/>
    <lineage>
        <taxon>Eukaryota</taxon>
        <taxon>Metazoa</taxon>
        <taxon>Chordata</taxon>
        <taxon>Craniata</taxon>
        <taxon>Vertebrata</taxon>
        <taxon>Euteleostomi</taxon>
        <taxon>Mammalia</taxon>
        <taxon>Eutheria</taxon>
        <taxon>Laurasiatheria</taxon>
        <taxon>Artiodactyla</taxon>
        <taxon>Whippomorpha</taxon>
        <taxon>Cetacea</taxon>
        <taxon>Mysticeti</taxon>
        <taxon>Balaenopteridae</taxon>
        <taxon>Balaenoptera</taxon>
    </lineage>
</organism>
<dbReference type="InterPro" id="IPR015828">
    <property type="entry name" value="NDUFA10"/>
</dbReference>
<evidence type="ECO:0000259" key="17">
    <source>
        <dbReference type="Pfam" id="PF01712"/>
    </source>
</evidence>
<feature type="domain" description="Deoxynucleoside kinase" evidence="17">
    <location>
        <begin position="162"/>
        <end position="323"/>
    </location>
</feature>
<evidence type="ECO:0000256" key="7">
    <source>
        <dbReference type="ARBA" id="ARBA00022448"/>
    </source>
</evidence>
<evidence type="ECO:0000313" key="18">
    <source>
        <dbReference type="Ensembl" id="ENSBMSP00010004158.1"/>
    </source>
</evidence>
<comment type="subcellular location">
    <subcellularLocation>
        <location evidence="3">Mitochondrion matrix</location>
    </subcellularLocation>
</comment>
<comment type="similarity">
    <text evidence="4">Belongs to the complex I NDUFA10 subunit family.</text>
</comment>
<evidence type="ECO:0000256" key="4">
    <source>
        <dbReference type="ARBA" id="ARBA00008606"/>
    </source>
</evidence>
<dbReference type="InterPro" id="IPR050566">
    <property type="entry name" value="Deoxyribonucleoside_kinase"/>
</dbReference>
<dbReference type="Gene3D" id="3.40.50.300">
    <property type="entry name" value="P-loop containing nucleotide triphosphate hydrolases"/>
    <property type="match status" value="1"/>
</dbReference>
<comment type="cofactor">
    <cofactor evidence="1">
        <name>FAD</name>
        <dbReference type="ChEBI" id="CHEBI:57692"/>
    </cofactor>
</comment>
<evidence type="ECO:0000256" key="1">
    <source>
        <dbReference type="ARBA" id="ARBA00001974"/>
    </source>
</evidence>
<dbReference type="AlphaFoldDB" id="A0A8C0HUR6"/>
<evidence type="ECO:0000256" key="6">
    <source>
        <dbReference type="ARBA" id="ARBA00017279"/>
    </source>
</evidence>
<protein>
    <recommendedName>
        <fullName evidence="6">NADH dehydrogenase [ubiquinone] 1 alpha subcomplex subunit 10, mitochondrial</fullName>
    </recommendedName>
    <alternativeName>
        <fullName evidence="16">Complex I-42kD</fullName>
    </alternativeName>
    <alternativeName>
        <fullName evidence="15">NADH-ubiquinone oxidoreductase 42 kDa subunit</fullName>
    </alternativeName>
</protein>
<dbReference type="PANTHER" id="PTHR10513:SF15">
    <property type="entry name" value="NADH DEHYDROGENASE [UBIQUINONE] 1 ALPHA SUBCOMPLEX SUBUNIT 10, MITOCHONDRIAL"/>
    <property type="match status" value="1"/>
</dbReference>
<dbReference type="InterPro" id="IPR027417">
    <property type="entry name" value="P-loop_NTPase"/>
</dbReference>
<evidence type="ECO:0000256" key="13">
    <source>
        <dbReference type="ARBA" id="ARBA00022982"/>
    </source>
</evidence>
<evidence type="ECO:0000256" key="12">
    <source>
        <dbReference type="ARBA" id="ARBA00022946"/>
    </source>
</evidence>
<evidence type="ECO:0000256" key="9">
    <source>
        <dbReference type="ARBA" id="ARBA00022630"/>
    </source>
</evidence>
<evidence type="ECO:0000256" key="15">
    <source>
        <dbReference type="ARBA" id="ARBA00032628"/>
    </source>
</evidence>
<comment type="subunit">
    <text evidence="5">Complex I is composed of 45 different subunits. This a component of the hydrophobic protein fraction.</text>
</comment>
<keyword evidence="13" id="KW-0249">Electron transport</keyword>
<dbReference type="FunFam" id="3.40.50.300:FF:000837">
    <property type="entry name" value="NADH dehydrogenase [ubiquinone] 1 alpha subcomplex subunit 10, mitochondrial"/>
    <property type="match status" value="1"/>
</dbReference>
<dbReference type="SUPFAM" id="SSF52540">
    <property type="entry name" value="P-loop containing nucleoside triphosphate hydrolases"/>
    <property type="match status" value="1"/>
</dbReference>
<dbReference type="PANTHER" id="PTHR10513">
    <property type="entry name" value="DEOXYNUCLEOSIDE KINASE"/>
    <property type="match status" value="1"/>
</dbReference>
<dbReference type="GO" id="GO:0005759">
    <property type="term" value="C:mitochondrial matrix"/>
    <property type="evidence" value="ECO:0007669"/>
    <property type="project" value="UniProtKB-SubCell"/>
</dbReference>
<evidence type="ECO:0000256" key="16">
    <source>
        <dbReference type="ARBA" id="ARBA00032828"/>
    </source>
</evidence>
<keyword evidence="9" id="KW-0285">Flavoprotein</keyword>
<reference evidence="18" key="1">
    <citation type="submission" date="2023-09" db="UniProtKB">
        <authorList>
            <consortium name="Ensembl"/>
        </authorList>
    </citation>
    <scope>IDENTIFICATION</scope>
</reference>
<evidence type="ECO:0000256" key="3">
    <source>
        <dbReference type="ARBA" id="ARBA00004305"/>
    </source>
</evidence>
<keyword evidence="14" id="KW-0496">Mitochondrion</keyword>
<evidence type="ECO:0000256" key="8">
    <source>
        <dbReference type="ARBA" id="ARBA00022553"/>
    </source>
</evidence>
<keyword evidence="11" id="KW-0274">FAD</keyword>
<keyword evidence="7" id="KW-0813">Transport</keyword>
<dbReference type="InterPro" id="IPR031314">
    <property type="entry name" value="DNK_dom"/>
</dbReference>
<keyword evidence="8" id="KW-0597">Phosphoprotein</keyword>
<dbReference type="GO" id="GO:0005743">
    <property type="term" value="C:mitochondrial inner membrane"/>
    <property type="evidence" value="ECO:0007669"/>
    <property type="project" value="Ensembl"/>
</dbReference>
<proteinExistence type="inferred from homology"/>
<comment type="function">
    <text evidence="2">Accessory subunit of the mitochondrial membrane respiratory chain NADH dehydrogenase (Complex I), that is believed not to be involved in catalysis. Complex I functions in the transfer of electrons from NADH to the respiratory chain. The immediate electron acceptor for the enzyme is believed to be ubiquinone.</text>
</comment>